<organism evidence="2 3">
    <name type="scientific">Methylorubrum extorquens (strain CM4 / NCIMB 13688)</name>
    <name type="common">Methylobacterium extorquens</name>
    <dbReference type="NCBI Taxonomy" id="440085"/>
    <lineage>
        <taxon>Bacteria</taxon>
        <taxon>Pseudomonadati</taxon>
        <taxon>Pseudomonadota</taxon>
        <taxon>Alphaproteobacteria</taxon>
        <taxon>Hyphomicrobiales</taxon>
        <taxon>Methylobacteriaceae</taxon>
        <taxon>Methylorubrum</taxon>
    </lineage>
</organism>
<dbReference type="HOGENOM" id="CLU_801233_0_0_5"/>
<dbReference type="EMBL" id="CP001298">
    <property type="protein sequence ID" value="ACK84897.1"/>
    <property type="molecule type" value="Genomic_DNA"/>
</dbReference>
<evidence type="ECO:0000313" key="3">
    <source>
        <dbReference type="Proteomes" id="UP000002385"/>
    </source>
</evidence>
<evidence type="ECO:0000313" key="2">
    <source>
        <dbReference type="EMBL" id="ACK84897.1"/>
    </source>
</evidence>
<accession>B7KZW6</accession>
<dbReference type="Proteomes" id="UP000002385">
    <property type="component" value="Chromosome"/>
</dbReference>
<protein>
    <submittedName>
        <fullName evidence="2">Uncharacterized protein</fullName>
    </submittedName>
</protein>
<reference evidence="3" key="1">
    <citation type="submission" date="2008-12" db="EMBL/GenBank/DDBJ databases">
        <title>Complete sequence of chromosome of Methylobacterium chloromethanicum CM4.</title>
        <authorList>
            <consortium name="US DOE Joint Genome Institute"/>
            <person name="Lucas S."/>
            <person name="Copeland A."/>
            <person name="Lapidus A."/>
            <person name="Glavina del Rio T."/>
            <person name="Dalin E."/>
            <person name="Tice H."/>
            <person name="Bruce D."/>
            <person name="Goodwin L."/>
            <person name="Pitluck S."/>
            <person name="Chertkov O."/>
            <person name="Brettin T."/>
            <person name="Detter J.C."/>
            <person name="Han C."/>
            <person name="Larimer F."/>
            <person name="Land M."/>
            <person name="Hauser L."/>
            <person name="Kyrpides N."/>
            <person name="Mikhailova N."/>
            <person name="Marx C."/>
            <person name="Richardson P."/>
        </authorList>
    </citation>
    <scope>NUCLEOTIDE SEQUENCE [LARGE SCALE GENOMIC DNA]</scope>
    <source>
        <strain evidence="3">CM4 / NCIMB 13688</strain>
    </source>
</reference>
<sequence>MASMVIKIPRKPSGSSNKSQTPVQMDDQSAPKPPEQGPIPTSLIPFIDKISVVLTVSTEQDAVDIYGSLIASPLDPQVLKPAPSSSVAGYKQKAWRLVIPNLPSHRKWPHLQLGYDPASKLAQTLRIEFSPVDLGPQGMKSLHVNLISHIPDGWAYFQEQGRITMIEVTLDIEGIGMEDFHILPAQATASATYKRNGKLETLYLGKSKSNQTKIYDRGQKRISKGQGWSGPPTTRIERRLKLAKPIQLAALAGLPNPFADLKIITSAPGCPPEEEISNKAYLWSLFRDSVRVRNLNASLALLPTKKRAAYRKWLAKHSTSWWQPVDIWTHWPNVVAKSALLPNEPI</sequence>
<name>B7KZW6_METC4</name>
<dbReference type="AlphaFoldDB" id="B7KZW6"/>
<feature type="compositionally biased region" description="Polar residues" evidence="1">
    <location>
        <begin position="13"/>
        <end position="27"/>
    </location>
</feature>
<evidence type="ECO:0000256" key="1">
    <source>
        <dbReference type="SAM" id="MobiDB-lite"/>
    </source>
</evidence>
<feature type="region of interest" description="Disordered" evidence="1">
    <location>
        <begin position="1"/>
        <end position="40"/>
    </location>
</feature>
<gene>
    <name evidence="2" type="ordered locus">Mchl_4099</name>
</gene>
<proteinExistence type="predicted"/>
<reference evidence="2 3" key="2">
    <citation type="journal article" date="2012" name="J. Bacteriol.">
        <title>Complete genome sequences of six strains of the genus Methylobacterium.</title>
        <authorList>
            <person name="Marx C.J."/>
            <person name="Bringel F."/>
            <person name="Chistoserdova L."/>
            <person name="Moulin L."/>
            <person name="Farhan Ul Haque M."/>
            <person name="Fleischman D.E."/>
            <person name="Gruffaz C."/>
            <person name="Jourand P."/>
            <person name="Knief C."/>
            <person name="Lee M.C."/>
            <person name="Muller E.E."/>
            <person name="Nadalig T."/>
            <person name="Peyraud R."/>
            <person name="Roselli S."/>
            <person name="Russ L."/>
            <person name="Goodwin L.A."/>
            <person name="Ivanova N."/>
            <person name="Kyrpides N."/>
            <person name="Lajus A."/>
            <person name="Land M.L."/>
            <person name="Medigue C."/>
            <person name="Mikhailova N."/>
            <person name="Nolan M."/>
            <person name="Woyke T."/>
            <person name="Stolyar S."/>
            <person name="Vorholt J.A."/>
            <person name="Vuilleumier S."/>
        </authorList>
    </citation>
    <scope>NUCLEOTIDE SEQUENCE [LARGE SCALE GENOMIC DNA]</scope>
    <source>
        <strain evidence="3">CM4 / NCIMB 13688</strain>
    </source>
</reference>
<dbReference type="KEGG" id="mch:Mchl_4099"/>